<gene>
    <name evidence="3" type="ORF">URODEC1_LOCUS2814</name>
</gene>
<evidence type="ECO:0000256" key="1">
    <source>
        <dbReference type="SAM" id="Phobius"/>
    </source>
</evidence>
<evidence type="ECO:0000313" key="4">
    <source>
        <dbReference type="Proteomes" id="UP001497457"/>
    </source>
</evidence>
<dbReference type="PROSITE" id="PS51318">
    <property type="entry name" value="TAT"/>
    <property type="match status" value="1"/>
</dbReference>
<protein>
    <submittedName>
        <fullName evidence="3">Uncharacterized protein</fullName>
    </submittedName>
</protein>
<proteinExistence type="predicted"/>
<keyword evidence="1" id="KW-0812">Transmembrane</keyword>
<dbReference type="InterPro" id="IPR006311">
    <property type="entry name" value="TAT_signal"/>
</dbReference>
<feature type="signal peptide" evidence="2">
    <location>
        <begin position="1"/>
        <end position="30"/>
    </location>
</feature>
<keyword evidence="1" id="KW-1133">Transmembrane helix</keyword>
<dbReference type="Proteomes" id="UP001497457">
    <property type="component" value="Chromosome 1b"/>
</dbReference>
<feature type="transmembrane region" description="Helical" evidence="1">
    <location>
        <begin position="111"/>
        <end position="137"/>
    </location>
</feature>
<accession>A0ABC8VF69</accession>
<keyword evidence="2" id="KW-0732">Signal</keyword>
<evidence type="ECO:0000313" key="3">
    <source>
        <dbReference type="EMBL" id="CAL4889630.1"/>
    </source>
</evidence>
<name>A0ABC8VF69_9POAL</name>
<evidence type="ECO:0000256" key="2">
    <source>
        <dbReference type="SAM" id="SignalP"/>
    </source>
</evidence>
<keyword evidence="4" id="KW-1185">Reference proteome</keyword>
<reference evidence="3 4" key="2">
    <citation type="submission" date="2024-10" db="EMBL/GenBank/DDBJ databases">
        <authorList>
            <person name="Ryan C."/>
        </authorList>
    </citation>
    <scope>NUCLEOTIDE SEQUENCE [LARGE SCALE GENOMIC DNA]</scope>
</reference>
<reference evidence="4" key="1">
    <citation type="submission" date="2024-06" db="EMBL/GenBank/DDBJ databases">
        <authorList>
            <person name="Ryan C."/>
        </authorList>
    </citation>
    <scope>NUCLEOTIDE SEQUENCE [LARGE SCALE GENOMIC DNA]</scope>
</reference>
<sequence>MAPRRRILLQLYAAAAASCLLAASCGPVDAALPPPSSDADAPRTVAGDGVAAAGVSRGARRLGPPQRLRALSDIPAADARAPAAAADDNGIPADAPAPAAAGHSPWTFLEVAFGLFLFLLAAFGGVLVVVFLVAGLIKGVALLASAVADLYAAAKRARERTTQVRPVDQLDAGH</sequence>
<dbReference type="PROSITE" id="PS51257">
    <property type="entry name" value="PROKAR_LIPOPROTEIN"/>
    <property type="match status" value="1"/>
</dbReference>
<feature type="chain" id="PRO_5044868952" evidence="2">
    <location>
        <begin position="31"/>
        <end position="174"/>
    </location>
</feature>
<organism evidence="3 4">
    <name type="scientific">Urochloa decumbens</name>
    <dbReference type="NCBI Taxonomy" id="240449"/>
    <lineage>
        <taxon>Eukaryota</taxon>
        <taxon>Viridiplantae</taxon>
        <taxon>Streptophyta</taxon>
        <taxon>Embryophyta</taxon>
        <taxon>Tracheophyta</taxon>
        <taxon>Spermatophyta</taxon>
        <taxon>Magnoliopsida</taxon>
        <taxon>Liliopsida</taxon>
        <taxon>Poales</taxon>
        <taxon>Poaceae</taxon>
        <taxon>PACMAD clade</taxon>
        <taxon>Panicoideae</taxon>
        <taxon>Panicodae</taxon>
        <taxon>Paniceae</taxon>
        <taxon>Melinidinae</taxon>
        <taxon>Urochloa</taxon>
    </lineage>
</organism>
<keyword evidence="1" id="KW-0472">Membrane</keyword>
<dbReference type="AlphaFoldDB" id="A0ABC8VF69"/>
<dbReference type="EMBL" id="OZ075111">
    <property type="protein sequence ID" value="CAL4889630.1"/>
    <property type="molecule type" value="Genomic_DNA"/>
</dbReference>